<gene>
    <name evidence="2" type="ORF">SAMN05216218_109159</name>
</gene>
<accession>A0A1G7NV92</accession>
<dbReference type="EMBL" id="FNBK01000009">
    <property type="protein sequence ID" value="SDF77956.1"/>
    <property type="molecule type" value="Genomic_DNA"/>
</dbReference>
<dbReference type="AlphaFoldDB" id="A0A1G7NV92"/>
<feature type="domain" description="DUF7513" evidence="1">
    <location>
        <begin position="1"/>
        <end position="79"/>
    </location>
</feature>
<dbReference type="STRING" id="660518.SAMN05216218_109159"/>
<sequence length="86" mass="9544">MSSLEKFLAGWRFRSRTPTFESGVELVAYVTDADGGTSVLRIGDSRLELDEHVPEDAQVRVRVTAFDDETHRGEAELLDVLGTATF</sequence>
<organism evidence="2 3">
    <name type="scientific">Halorientalis regularis</name>
    <dbReference type="NCBI Taxonomy" id="660518"/>
    <lineage>
        <taxon>Archaea</taxon>
        <taxon>Methanobacteriati</taxon>
        <taxon>Methanobacteriota</taxon>
        <taxon>Stenosarchaea group</taxon>
        <taxon>Halobacteria</taxon>
        <taxon>Halobacteriales</taxon>
        <taxon>Haloarculaceae</taxon>
        <taxon>Halorientalis</taxon>
    </lineage>
</organism>
<dbReference type="Proteomes" id="UP000199076">
    <property type="component" value="Unassembled WGS sequence"/>
</dbReference>
<name>A0A1G7NV92_9EURY</name>
<keyword evidence="3" id="KW-1185">Reference proteome</keyword>
<proteinExistence type="predicted"/>
<evidence type="ECO:0000313" key="2">
    <source>
        <dbReference type="EMBL" id="SDF77956.1"/>
    </source>
</evidence>
<dbReference type="InterPro" id="IPR055935">
    <property type="entry name" value="DUF7513"/>
</dbReference>
<protein>
    <recommendedName>
        <fullName evidence="1">DUF7513 domain-containing protein</fullName>
    </recommendedName>
</protein>
<evidence type="ECO:0000259" key="1">
    <source>
        <dbReference type="Pfam" id="PF24353"/>
    </source>
</evidence>
<dbReference type="RefSeq" id="WP_092693071.1">
    <property type="nucleotide sequence ID" value="NZ_FNBK01000009.1"/>
</dbReference>
<evidence type="ECO:0000313" key="3">
    <source>
        <dbReference type="Proteomes" id="UP000199076"/>
    </source>
</evidence>
<reference evidence="3" key="1">
    <citation type="submission" date="2016-10" db="EMBL/GenBank/DDBJ databases">
        <authorList>
            <person name="Varghese N."/>
            <person name="Submissions S."/>
        </authorList>
    </citation>
    <scope>NUCLEOTIDE SEQUENCE [LARGE SCALE GENOMIC DNA]</scope>
    <source>
        <strain evidence="3">IBRC-M 10760</strain>
    </source>
</reference>
<dbReference type="OrthoDB" id="198699at2157"/>
<dbReference type="Pfam" id="PF24353">
    <property type="entry name" value="DUF7513"/>
    <property type="match status" value="1"/>
</dbReference>